<feature type="region of interest" description="Disordered" evidence="1">
    <location>
        <begin position="1"/>
        <end position="23"/>
    </location>
</feature>
<dbReference type="InterPro" id="IPR000330">
    <property type="entry name" value="SNF2_N"/>
</dbReference>
<dbReference type="InterPro" id="IPR027417">
    <property type="entry name" value="P-loop_NTPase"/>
</dbReference>
<dbReference type="STRING" id="74557.A0A1V9YSL6"/>
<dbReference type="SMART" id="SM00487">
    <property type="entry name" value="DEXDc"/>
    <property type="match status" value="1"/>
</dbReference>
<name>A0A1V9YSL6_9STRA</name>
<dbReference type="GO" id="GO:0005524">
    <property type="term" value="F:ATP binding"/>
    <property type="evidence" value="ECO:0007669"/>
    <property type="project" value="InterPro"/>
</dbReference>
<dbReference type="GO" id="GO:0007131">
    <property type="term" value="P:reciprocal meiotic recombination"/>
    <property type="evidence" value="ECO:0007669"/>
    <property type="project" value="TreeGrafter"/>
</dbReference>
<dbReference type="AlphaFoldDB" id="A0A1V9YSL6"/>
<evidence type="ECO:0000256" key="1">
    <source>
        <dbReference type="SAM" id="MobiDB-lite"/>
    </source>
</evidence>
<dbReference type="InterPro" id="IPR050496">
    <property type="entry name" value="SNF2_RAD54_helicase_repair"/>
</dbReference>
<protein>
    <submittedName>
        <fullName evidence="3">DNA repair and recombination protein RAD54</fullName>
    </submittedName>
</protein>
<comment type="caution">
    <text evidence="3">The sequence shown here is derived from an EMBL/GenBank/DDBJ whole genome shotgun (WGS) entry which is preliminary data.</text>
</comment>
<sequence length="376" mass="42394">MTLRMRARPMGAPAAFKPPGKERADNYESGGMVIKNLPFLSFINPQRDLDALYKPFKSPCESIRTSESDRLLTVKTLGSRRRFGTIPITPFKKLPEVDVVMDCVAEEEPTKENIPEPTEEKPPEPVVLWTGTVDDKEIQVVVPTIVGKFLRPHQKEGVQFMFDCLMGIRGFDGTGCILADDMGLGKTLQSITIMYTFLCTSMKGPDIPTINRAIVVCPTSLVKNWDDEITKWLHGRVKTIALFESGRENVISGIMSFINGSKWSNKNMAAKTFRMHAEKFANEPQACELLICDEAHRLKNANSQINQALAALPCKRRVLLSGTPMQNDLEEFYAMVDFTNPNILGDPREFRRRFLGPILIGREPDCTQRERELAQR</sequence>
<dbReference type="InterPro" id="IPR038718">
    <property type="entry name" value="SNF2-like_sf"/>
</dbReference>
<dbReference type="PROSITE" id="PS51192">
    <property type="entry name" value="HELICASE_ATP_BIND_1"/>
    <property type="match status" value="1"/>
</dbReference>
<dbReference type="PANTHER" id="PTHR45629:SF7">
    <property type="entry name" value="DNA EXCISION REPAIR PROTEIN ERCC-6-RELATED"/>
    <property type="match status" value="1"/>
</dbReference>
<accession>A0A1V9YSL6</accession>
<dbReference type="CDD" id="cd18004">
    <property type="entry name" value="DEXHc_RAD54"/>
    <property type="match status" value="1"/>
</dbReference>
<dbReference type="InterPro" id="IPR014001">
    <property type="entry name" value="Helicase_ATP-bd"/>
</dbReference>
<dbReference type="PANTHER" id="PTHR45629">
    <property type="entry name" value="SNF2/RAD54 FAMILY MEMBER"/>
    <property type="match status" value="1"/>
</dbReference>
<dbReference type="Gene3D" id="3.40.50.10810">
    <property type="entry name" value="Tandem AAA-ATPase domain"/>
    <property type="match status" value="1"/>
</dbReference>
<dbReference type="GO" id="GO:0015616">
    <property type="term" value="F:DNA translocase activity"/>
    <property type="evidence" value="ECO:0007669"/>
    <property type="project" value="TreeGrafter"/>
</dbReference>
<dbReference type="SUPFAM" id="SSF52540">
    <property type="entry name" value="P-loop containing nucleoside triphosphate hydrolases"/>
    <property type="match status" value="1"/>
</dbReference>
<feature type="domain" description="Helicase ATP-binding" evidence="2">
    <location>
        <begin position="167"/>
        <end position="342"/>
    </location>
</feature>
<dbReference type="GO" id="GO:0005634">
    <property type="term" value="C:nucleus"/>
    <property type="evidence" value="ECO:0007669"/>
    <property type="project" value="TreeGrafter"/>
</dbReference>
<dbReference type="OrthoDB" id="413460at2759"/>
<keyword evidence="4" id="KW-1185">Reference proteome</keyword>
<dbReference type="Pfam" id="PF00176">
    <property type="entry name" value="SNF2-rel_dom"/>
    <property type="match status" value="1"/>
</dbReference>
<dbReference type="EMBL" id="JNBS01003095">
    <property type="protein sequence ID" value="OQR88621.1"/>
    <property type="molecule type" value="Genomic_DNA"/>
</dbReference>
<proteinExistence type="predicted"/>
<dbReference type="GO" id="GO:0045003">
    <property type="term" value="P:double-strand break repair via synthesis-dependent strand annealing"/>
    <property type="evidence" value="ECO:0007669"/>
    <property type="project" value="TreeGrafter"/>
</dbReference>
<evidence type="ECO:0000259" key="2">
    <source>
        <dbReference type="PROSITE" id="PS51192"/>
    </source>
</evidence>
<organism evidence="3 4">
    <name type="scientific">Thraustotheca clavata</name>
    <dbReference type="NCBI Taxonomy" id="74557"/>
    <lineage>
        <taxon>Eukaryota</taxon>
        <taxon>Sar</taxon>
        <taxon>Stramenopiles</taxon>
        <taxon>Oomycota</taxon>
        <taxon>Saprolegniomycetes</taxon>
        <taxon>Saprolegniales</taxon>
        <taxon>Achlyaceae</taxon>
        <taxon>Thraustotheca</taxon>
    </lineage>
</organism>
<evidence type="ECO:0000313" key="4">
    <source>
        <dbReference type="Proteomes" id="UP000243217"/>
    </source>
</evidence>
<evidence type="ECO:0000313" key="3">
    <source>
        <dbReference type="EMBL" id="OQR88621.1"/>
    </source>
</evidence>
<gene>
    <name evidence="3" type="ORF">THRCLA_10201</name>
</gene>
<reference evidence="3 4" key="1">
    <citation type="journal article" date="2014" name="Genome Biol. Evol.">
        <title>The secreted proteins of Achlya hypogyna and Thraustotheca clavata identify the ancestral oomycete secretome and reveal gene acquisitions by horizontal gene transfer.</title>
        <authorList>
            <person name="Misner I."/>
            <person name="Blouin N."/>
            <person name="Leonard G."/>
            <person name="Richards T.A."/>
            <person name="Lane C.E."/>
        </authorList>
    </citation>
    <scope>NUCLEOTIDE SEQUENCE [LARGE SCALE GENOMIC DNA]</scope>
    <source>
        <strain evidence="3 4">ATCC 34112</strain>
    </source>
</reference>
<dbReference type="Proteomes" id="UP000243217">
    <property type="component" value="Unassembled WGS sequence"/>
</dbReference>